<dbReference type="Gene3D" id="3.20.20.70">
    <property type="entry name" value="Aldolase class I"/>
    <property type="match status" value="1"/>
</dbReference>
<dbReference type="Proteomes" id="UP000557344">
    <property type="component" value="Unassembled WGS sequence"/>
</dbReference>
<evidence type="ECO:0000256" key="6">
    <source>
        <dbReference type="ARBA" id="ARBA00022679"/>
    </source>
</evidence>
<dbReference type="NCBIfam" id="TIGR01362">
    <property type="entry name" value="KDO8P_synth"/>
    <property type="match status" value="1"/>
</dbReference>
<dbReference type="AlphaFoldDB" id="A0A7W7ED33"/>
<dbReference type="PANTHER" id="PTHR21057">
    <property type="entry name" value="PHOSPHO-2-DEHYDRO-3-DEOXYHEPTONATE ALDOLASE"/>
    <property type="match status" value="1"/>
</dbReference>
<evidence type="ECO:0000256" key="1">
    <source>
        <dbReference type="ARBA" id="ARBA00004496"/>
    </source>
</evidence>
<evidence type="ECO:0000256" key="5">
    <source>
        <dbReference type="ARBA" id="ARBA00022490"/>
    </source>
</evidence>
<dbReference type="Proteomes" id="UP000523431">
    <property type="component" value="Unassembled WGS sequence"/>
</dbReference>
<dbReference type="UniPathway" id="UPA00030"/>
<dbReference type="NCBIfam" id="NF003543">
    <property type="entry name" value="PRK05198.1"/>
    <property type="match status" value="1"/>
</dbReference>
<evidence type="ECO:0000313" key="10">
    <source>
        <dbReference type="EMBL" id="MBB4478514.1"/>
    </source>
</evidence>
<evidence type="ECO:0000259" key="9">
    <source>
        <dbReference type="Pfam" id="PF00793"/>
    </source>
</evidence>
<dbReference type="Pfam" id="PF00793">
    <property type="entry name" value="DAHP_synth_1"/>
    <property type="match status" value="1"/>
</dbReference>
<accession>A0A7W7ED33</accession>
<evidence type="ECO:0000313" key="13">
    <source>
        <dbReference type="Proteomes" id="UP000557344"/>
    </source>
</evidence>
<comment type="caution">
    <text evidence="11">The sequence shown here is derived from an EMBL/GenBank/DDBJ whole genome shotgun (WGS) entry which is preliminary data.</text>
</comment>
<dbReference type="InterPro" id="IPR013785">
    <property type="entry name" value="Aldolase_TIM"/>
</dbReference>
<keyword evidence="6 8" id="KW-0808">Transferase</keyword>
<comment type="catalytic activity">
    <reaction evidence="7 8">
        <text>D-arabinose 5-phosphate + phosphoenolpyruvate + H2O = 3-deoxy-alpha-D-manno-2-octulosonate-8-phosphate + phosphate</text>
        <dbReference type="Rhea" id="RHEA:14053"/>
        <dbReference type="ChEBI" id="CHEBI:15377"/>
        <dbReference type="ChEBI" id="CHEBI:43474"/>
        <dbReference type="ChEBI" id="CHEBI:57693"/>
        <dbReference type="ChEBI" id="CHEBI:58702"/>
        <dbReference type="ChEBI" id="CHEBI:85985"/>
        <dbReference type="EC" id="2.5.1.55"/>
    </reaction>
</comment>
<gene>
    <name evidence="8" type="primary">kdsA</name>
    <name evidence="10" type="ORF">GGE46_001055</name>
    <name evidence="11" type="ORF">GGE57_001055</name>
</gene>
<evidence type="ECO:0000256" key="7">
    <source>
        <dbReference type="ARBA" id="ARBA00049112"/>
    </source>
</evidence>
<dbReference type="GO" id="GO:0008676">
    <property type="term" value="F:3-deoxy-8-phosphooctulonate synthase activity"/>
    <property type="evidence" value="ECO:0007669"/>
    <property type="project" value="UniProtKB-UniRule"/>
</dbReference>
<evidence type="ECO:0000256" key="3">
    <source>
        <dbReference type="ARBA" id="ARBA00004845"/>
    </source>
</evidence>
<dbReference type="GO" id="GO:0019294">
    <property type="term" value="P:keto-3-deoxy-D-manno-octulosonic acid biosynthetic process"/>
    <property type="evidence" value="ECO:0007669"/>
    <property type="project" value="UniProtKB-UniRule"/>
</dbReference>
<sequence>MSTDTNSEVKIGEGEGQVTFSNIGRLSLIAGPCQMESRDHAFMVAGTLKELCAKLGIGLVYKSSFDKANRTSLSAERGIGLEKGMEVFADLKKEFGFPVLTDVHTAEQCAEVAEVIDVLQIPAFLCRQTDLLIAAARTGRVVNVKKGQFLAPWDMKNVLKKLNASGNPNVLLCERGASFGYNTLVSDMRSLPIMAAMGAPVIFDATHSVAQPGGQGESSGGQREFVETLARAAVATGIAGVFLETHQDPDNAPSDGPNMVYLKDMPRLLEKLLAFDAVAKA</sequence>
<dbReference type="EMBL" id="JACIHU010000001">
    <property type="protein sequence ID" value="MBB4478514.1"/>
    <property type="molecule type" value="Genomic_DNA"/>
</dbReference>
<comment type="subcellular location">
    <subcellularLocation>
        <location evidence="1 8">Cytoplasm</location>
    </subcellularLocation>
</comment>
<dbReference type="GO" id="GO:0005737">
    <property type="term" value="C:cytoplasm"/>
    <property type="evidence" value="ECO:0007669"/>
    <property type="project" value="UniProtKB-SubCell"/>
</dbReference>
<evidence type="ECO:0000256" key="4">
    <source>
        <dbReference type="ARBA" id="ARBA00010499"/>
    </source>
</evidence>
<evidence type="ECO:0000313" key="12">
    <source>
        <dbReference type="Proteomes" id="UP000523431"/>
    </source>
</evidence>
<dbReference type="InterPro" id="IPR006269">
    <property type="entry name" value="KDO8P_synthase"/>
</dbReference>
<dbReference type="UniPathway" id="UPA00357">
    <property type="reaction ID" value="UER00474"/>
</dbReference>
<dbReference type="RefSeq" id="WP_183838489.1">
    <property type="nucleotide sequence ID" value="NZ_JACIHU010000001.1"/>
</dbReference>
<evidence type="ECO:0000256" key="2">
    <source>
        <dbReference type="ARBA" id="ARBA00004756"/>
    </source>
</evidence>
<keyword evidence="8" id="KW-0448">Lipopolysaccharide biosynthesis</keyword>
<comment type="similarity">
    <text evidence="4 8">Belongs to the KdsA family.</text>
</comment>
<keyword evidence="5 8" id="KW-0963">Cytoplasm</keyword>
<reference evidence="12 13" key="1">
    <citation type="submission" date="2020-08" db="EMBL/GenBank/DDBJ databases">
        <title>Genomic Encyclopedia of Type Strains, Phase IV (KMG-V): Genome sequencing to study the core and pangenomes of soil and plant-associated prokaryotes.</title>
        <authorList>
            <person name="Whitman W."/>
        </authorList>
    </citation>
    <scope>NUCLEOTIDE SEQUENCE [LARGE SCALE GENOMIC DNA]</scope>
    <source>
        <strain evidence="10 13">SEMIA 471</strain>
        <strain evidence="11 12">SEMIA 489</strain>
    </source>
</reference>
<dbReference type="InterPro" id="IPR006218">
    <property type="entry name" value="DAHP1/KDSA"/>
</dbReference>
<name>A0A7W7ED33_RHIET</name>
<organism evidence="11 12">
    <name type="scientific">Rhizobium etli</name>
    <dbReference type="NCBI Taxonomy" id="29449"/>
    <lineage>
        <taxon>Bacteria</taxon>
        <taxon>Pseudomonadati</taxon>
        <taxon>Pseudomonadota</taxon>
        <taxon>Alphaproteobacteria</taxon>
        <taxon>Hyphomicrobiales</taxon>
        <taxon>Rhizobiaceae</taxon>
        <taxon>Rhizobium/Agrobacterium group</taxon>
        <taxon>Rhizobium</taxon>
    </lineage>
</organism>
<feature type="domain" description="DAHP synthetase I/KDSA" evidence="9">
    <location>
        <begin position="24"/>
        <end position="270"/>
    </location>
</feature>
<comment type="pathway">
    <text evidence="3 8">Carbohydrate biosynthesis; 3-deoxy-D-manno-octulosonate biosynthesis; 3-deoxy-D-manno-octulosonate from D-ribulose 5-phosphate: step 2/3.</text>
</comment>
<evidence type="ECO:0000313" key="11">
    <source>
        <dbReference type="EMBL" id="MBB4534346.1"/>
    </source>
</evidence>
<dbReference type="EC" id="2.5.1.55" evidence="8"/>
<protein>
    <recommendedName>
        <fullName evidence="8">2-dehydro-3-deoxyphosphooctonate aldolase</fullName>
        <ecNumber evidence="8">2.5.1.55</ecNumber>
    </recommendedName>
    <alternativeName>
        <fullName evidence="8">3-deoxy-D-manno-octulosonic acid 8-phosphate synthase</fullName>
    </alternativeName>
    <alternativeName>
        <fullName evidence="8">KDO-8-phosphate synthase</fullName>
        <shortName evidence="8">KDO 8-P synthase</shortName>
        <shortName evidence="8">KDOPS</shortName>
    </alternativeName>
    <alternativeName>
        <fullName evidence="8">Phospho-2-dehydro-3-deoxyoctonate aldolase</fullName>
    </alternativeName>
</protein>
<evidence type="ECO:0000256" key="8">
    <source>
        <dbReference type="HAMAP-Rule" id="MF_00056"/>
    </source>
</evidence>
<proteinExistence type="inferred from homology"/>
<dbReference type="HAMAP" id="MF_00056">
    <property type="entry name" value="KDO8P_synth"/>
    <property type="match status" value="1"/>
</dbReference>
<dbReference type="SUPFAM" id="SSF51569">
    <property type="entry name" value="Aldolase"/>
    <property type="match status" value="1"/>
</dbReference>
<comment type="pathway">
    <text evidence="2">Bacterial outer membrane biogenesis; lipopolysaccharide biosynthesis.</text>
</comment>
<dbReference type="EMBL" id="JACIID010000001">
    <property type="protein sequence ID" value="MBB4534346.1"/>
    <property type="molecule type" value="Genomic_DNA"/>
</dbReference>